<evidence type="ECO:0000313" key="1">
    <source>
        <dbReference type="EMBL" id="KIF52244.1"/>
    </source>
</evidence>
<comment type="caution">
    <text evidence="1">The sequence shown here is derived from an EMBL/GenBank/DDBJ whole genome shotgun (WGS) entry which is preliminary data.</text>
</comment>
<dbReference type="AlphaFoldDB" id="A0A0C1Z7S3"/>
<evidence type="ECO:0000313" key="2">
    <source>
        <dbReference type="Proteomes" id="UP000031586"/>
    </source>
</evidence>
<reference evidence="1 2" key="1">
    <citation type="submission" date="2014-07" db="EMBL/GenBank/DDBJ databases">
        <title>Unique and conserved regions in Vibrio harveyi and related species in comparison with the shrimp pathogen Vibrio harveyi CAIM 1792.</title>
        <authorList>
            <person name="Espinoza-Valles I."/>
            <person name="Vora G."/>
            <person name="Leekitcharoenphon P."/>
            <person name="Ussery D."/>
            <person name="Hoj L."/>
            <person name="Gomez-Gil B."/>
        </authorList>
    </citation>
    <scope>NUCLEOTIDE SEQUENCE [LARGE SCALE GENOMIC DNA]</scope>
    <source>
        <strain evidence="2">CAIM 1854 / LMG 25443</strain>
    </source>
</reference>
<name>A0A0C1Z7S3_9VIBR</name>
<sequence>MNNLFEICNLESSKIEELKVILPKNVMNTRPITGRPLRASKKVLSVAVMTKYEEERKFTYLINSETAKLLPKSAYQVKDLFTTYDEFGSIRFLILSSESNNTWQRSLRESITLAQSTAIELKTDHEAKVYVYHQKEGAIVEEPSSESISEQFQQTFDEFYIDTPEHPLIREKSGKHVVVVDEGITDDVDTKPTQLQAALEVESDKEPDLFEGEFDNLTVEVPEFDFGELNIDDLDL</sequence>
<dbReference type="EMBL" id="JPRD01000024">
    <property type="protein sequence ID" value="KIF52244.1"/>
    <property type="molecule type" value="Genomic_DNA"/>
</dbReference>
<dbReference type="RefSeq" id="WP_020197028.1">
    <property type="nucleotide sequence ID" value="NZ_BAOH01000094.1"/>
</dbReference>
<dbReference type="Proteomes" id="UP000031586">
    <property type="component" value="Unassembled WGS sequence"/>
</dbReference>
<dbReference type="PATRIC" id="fig|1229493.5.peg.2280"/>
<proteinExistence type="predicted"/>
<accession>A0A0C1Z7S3</accession>
<protein>
    <submittedName>
        <fullName evidence="1">Uncharacterized protein</fullName>
    </submittedName>
</protein>
<organism evidence="1 2">
    <name type="scientific">Vibrio owensii CAIM 1854 = LMG 25443</name>
    <dbReference type="NCBI Taxonomy" id="1229493"/>
    <lineage>
        <taxon>Bacteria</taxon>
        <taxon>Pseudomonadati</taxon>
        <taxon>Pseudomonadota</taxon>
        <taxon>Gammaproteobacteria</taxon>
        <taxon>Vibrionales</taxon>
        <taxon>Vibrionaceae</taxon>
        <taxon>Vibrio</taxon>
    </lineage>
</organism>
<gene>
    <name evidence="1" type="ORF">H735_15650</name>
</gene>